<dbReference type="SMART" id="SM00487">
    <property type="entry name" value="DEXDc"/>
    <property type="match status" value="1"/>
</dbReference>
<dbReference type="PROSITE" id="PS51192">
    <property type="entry name" value="HELICASE_ATP_BIND_1"/>
    <property type="match status" value="1"/>
</dbReference>
<dbReference type="EC" id="3.1.21.3" evidence="3"/>
<feature type="region of interest" description="Disordered" evidence="11">
    <location>
        <begin position="689"/>
        <end position="711"/>
    </location>
</feature>
<dbReference type="GO" id="GO:0009307">
    <property type="term" value="P:DNA restriction-modification system"/>
    <property type="evidence" value="ECO:0007669"/>
    <property type="project" value="UniProtKB-KW"/>
</dbReference>
<evidence type="ECO:0000313" key="14">
    <source>
        <dbReference type="Proteomes" id="UP000195755"/>
    </source>
</evidence>
<dbReference type="CDD" id="cd22332">
    <property type="entry name" value="HsdR_N"/>
    <property type="match status" value="1"/>
</dbReference>
<comment type="similarity">
    <text evidence="2">Belongs to the HsdR family.</text>
</comment>
<keyword evidence="8" id="KW-0378">Hydrolase</keyword>
<evidence type="ECO:0000256" key="11">
    <source>
        <dbReference type="SAM" id="MobiDB-lite"/>
    </source>
</evidence>
<evidence type="ECO:0000256" key="8">
    <source>
        <dbReference type="ARBA" id="ARBA00022801"/>
    </source>
</evidence>
<evidence type="ECO:0000256" key="7">
    <source>
        <dbReference type="ARBA" id="ARBA00022759"/>
    </source>
</evidence>
<keyword evidence="10" id="KW-0238">DNA-binding</keyword>
<sequence length="1203" mass="133721">MAQPEYDKVERPLIEQLVAMGWEHLQGASPGAPANHAADSERAYFTEVVYAKRFRTAVARINPGPSGHGTWLTDAQLDHLLALLHGRVHGQGPTGHGVAGNLEVTRMLRDGINARTVPGWTKGDPEYIRLVDWDGDFAVGNDLLAVSQFRVERSKREPATPDIVLFVNGLPWVIIECKAPVTKGRDSRSALDGAVGQVLDYAGVESPFAVAEFTRFAQVLVATDRDHAEIGTITAEPKHFAPWRTVAPSGEDEFRFAPWRTVVPTGEDWVRKEIGVPEGRELTAQQILVAGVLRPSHLLTLVRDFTTETGRGSRTVKVVGRYQQFRAVHVLARNILDRREALAAGEDPGHRGGVIWHTQGSGKSLTMAFLVRYLRTHRKLSGQKVVVVTDRLDLEKQIRESLAATGETVHRARTVTGARKQLAVDVPDVVLVMIQKARKDDTADDGREESLGHRPGEELHVHNLVVNDSSDIVLLIDEAHRSHATWQHTRLRAMLPSAIFIGFTGTPILSGDRKTTEEIFGSFADTYTLRDAERDGAVVPVRYEAHNVPLEVIEKAALDAKFDEEVPEDPEQRSRVLRKFARRKEVLEAPAVIAAKADHMLRHWARTGLPDRFGAQVVAVSRRAAVDYRVALLEARDRLLEDLDAIEADLRHDPMAEENATPAERELLFLLGHRHVLASIDAAVVISKAQPGKRKDPDDWQPWTQKTRQDTHIERFKQGLGDPLIAAAVDPAWEAVTHGAPAAGVYGDSAGDPWEQDAPTTPDAGTEEMDGAEEDGEPIAFLVVQSMLLTGFDAPVEQTLYLDRPLYGAGLLQAIARTNRPYTNKEWGQVVDYIGIGPELARSLAEYDQADLRAVYGYDVSFDHLDPDHKGTQPTRDRMLLQADAAAEALLTDLHRQVTAFLRAQGIASLSDEARREDLLEALADPLLRGEFDELVRDFLTALNAVLPLPTALAYEDIARLLGETQYLARRRYLDGRDEFSPRRYGAKVRQLISRHLLVTEIHERVPSVELTDSDFMERVNANRDPRARVSYMTSSLRMRITASLASDRPRYQRFSDRLEEIVRQMGEDFERAAAEMADLVSDVTAAGAGEGGDAGLDPWTEQPVHGLLRAEFERTGGPDLPPGVDLIQAARELTVEMAGLVRSPDFVRLSDTRTRVGRELRNYLEDQLAMDWDHTGPLSSLLVELAVERHPEFVRYGRQTGR</sequence>
<dbReference type="Gene3D" id="3.90.1570.50">
    <property type="match status" value="1"/>
</dbReference>
<dbReference type="InterPro" id="IPR051268">
    <property type="entry name" value="Type-I_R_enzyme_R_subunit"/>
</dbReference>
<keyword evidence="5" id="KW-0547">Nucleotide-binding</keyword>
<dbReference type="PANTHER" id="PTHR30195">
    <property type="entry name" value="TYPE I SITE-SPECIFIC DEOXYRIBONUCLEASE PROTEIN SUBUNIT M AND R"/>
    <property type="match status" value="1"/>
</dbReference>
<dbReference type="Pfam" id="PF22679">
    <property type="entry name" value="T1R_D3-like"/>
    <property type="match status" value="1"/>
</dbReference>
<dbReference type="Pfam" id="PF18766">
    <property type="entry name" value="SWI2_SNF2"/>
    <property type="match status" value="1"/>
</dbReference>
<protein>
    <recommendedName>
        <fullName evidence="3">type I site-specific deoxyribonuclease</fullName>
        <ecNumber evidence="3">3.1.21.3</ecNumber>
    </recommendedName>
</protein>
<dbReference type="InterPro" id="IPR014001">
    <property type="entry name" value="Helicase_ATP-bd"/>
</dbReference>
<dbReference type="REBASE" id="204995">
    <property type="entry name" value="SalJK11ORF2086P"/>
</dbReference>
<dbReference type="GO" id="GO:0003677">
    <property type="term" value="F:DNA binding"/>
    <property type="evidence" value="ECO:0007669"/>
    <property type="project" value="UniProtKB-KW"/>
</dbReference>
<dbReference type="Proteomes" id="UP000195755">
    <property type="component" value="Chromosome"/>
</dbReference>
<keyword evidence="6" id="KW-0680">Restriction system</keyword>
<name>A0A1Z2L0B8_9ACTN</name>
<dbReference type="Pfam" id="PF04313">
    <property type="entry name" value="HSDR_N"/>
    <property type="match status" value="1"/>
</dbReference>
<feature type="region of interest" description="Disordered" evidence="11">
    <location>
        <begin position="744"/>
        <end position="773"/>
    </location>
</feature>
<evidence type="ECO:0000256" key="5">
    <source>
        <dbReference type="ARBA" id="ARBA00022741"/>
    </source>
</evidence>
<accession>A0A1Z2L0B8</accession>
<evidence type="ECO:0000256" key="9">
    <source>
        <dbReference type="ARBA" id="ARBA00022840"/>
    </source>
</evidence>
<dbReference type="InterPro" id="IPR027417">
    <property type="entry name" value="P-loop_NTPase"/>
</dbReference>
<dbReference type="OrthoDB" id="9758243at2"/>
<reference evidence="13 14" key="1">
    <citation type="submission" date="2017-06" db="EMBL/GenBank/DDBJ databases">
        <title>Streptomyces albireticuli Genome sequencing and assembly.</title>
        <authorList>
            <person name="Wang Y."/>
            <person name="Du B."/>
            <person name="Ding Y."/>
            <person name="Liu H."/>
            <person name="Hou Q."/>
            <person name="Liu K."/>
            <person name="Yao L."/>
            <person name="Wang C."/>
        </authorList>
    </citation>
    <scope>NUCLEOTIDE SEQUENCE [LARGE SCALE GENOMIC DNA]</scope>
    <source>
        <strain evidence="13 14">MDJK11</strain>
    </source>
</reference>
<dbReference type="AlphaFoldDB" id="A0A1Z2L0B8"/>
<dbReference type="CDD" id="cd18800">
    <property type="entry name" value="SF2_C_EcoR124I-like"/>
    <property type="match status" value="1"/>
</dbReference>
<dbReference type="PANTHER" id="PTHR30195:SF15">
    <property type="entry name" value="TYPE I RESTRICTION ENZYME HINDI ENDONUCLEASE SUBUNIT"/>
    <property type="match status" value="1"/>
</dbReference>
<evidence type="ECO:0000256" key="1">
    <source>
        <dbReference type="ARBA" id="ARBA00000851"/>
    </source>
</evidence>
<evidence type="ECO:0000256" key="2">
    <source>
        <dbReference type="ARBA" id="ARBA00008598"/>
    </source>
</evidence>
<evidence type="ECO:0000256" key="3">
    <source>
        <dbReference type="ARBA" id="ARBA00012654"/>
    </source>
</evidence>
<dbReference type="EMBL" id="CP021744">
    <property type="protein sequence ID" value="ARZ67734.1"/>
    <property type="molecule type" value="Genomic_DNA"/>
</dbReference>
<evidence type="ECO:0000256" key="6">
    <source>
        <dbReference type="ARBA" id="ARBA00022747"/>
    </source>
</evidence>
<dbReference type="GO" id="GO:0005524">
    <property type="term" value="F:ATP binding"/>
    <property type="evidence" value="ECO:0007669"/>
    <property type="project" value="UniProtKB-KW"/>
</dbReference>
<evidence type="ECO:0000313" key="13">
    <source>
        <dbReference type="EMBL" id="ARZ67734.1"/>
    </source>
</evidence>
<keyword evidence="7" id="KW-0255">Endonuclease</keyword>
<evidence type="ECO:0000256" key="4">
    <source>
        <dbReference type="ARBA" id="ARBA00022722"/>
    </source>
</evidence>
<dbReference type="Gene3D" id="3.40.50.300">
    <property type="entry name" value="P-loop containing nucleotide triphosphate hydrolases"/>
    <property type="match status" value="2"/>
</dbReference>
<comment type="catalytic activity">
    <reaction evidence="1">
        <text>Endonucleolytic cleavage of DNA to give random double-stranded fragments with terminal 5'-phosphates, ATP is simultaneously hydrolyzed.</text>
        <dbReference type="EC" id="3.1.21.3"/>
    </reaction>
</comment>
<evidence type="ECO:0000259" key="12">
    <source>
        <dbReference type="PROSITE" id="PS51192"/>
    </source>
</evidence>
<dbReference type="InterPro" id="IPR040980">
    <property type="entry name" value="SWI2_SNF2"/>
</dbReference>
<dbReference type="SUPFAM" id="SSF52540">
    <property type="entry name" value="P-loop containing nucleoside triphosphate hydrolases"/>
    <property type="match status" value="1"/>
</dbReference>
<dbReference type="InterPro" id="IPR055180">
    <property type="entry name" value="HsdR_RecA-like_helicase_dom_2"/>
</dbReference>
<gene>
    <name evidence="13" type="primary">hsdR</name>
    <name evidence="13" type="ORF">SMD11_2082</name>
</gene>
<dbReference type="GO" id="GO:0009035">
    <property type="term" value="F:type I site-specific deoxyribonuclease activity"/>
    <property type="evidence" value="ECO:0007669"/>
    <property type="project" value="UniProtKB-EC"/>
</dbReference>
<dbReference type="KEGG" id="salj:SMD11_2082"/>
<dbReference type="InterPro" id="IPR007409">
    <property type="entry name" value="Restrct_endonuc_type1_HsdR_N"/>
</dbReference>
<dbReference type="RefSeq" id="WP_087926145.1">
    <property type="nucleotide sequence ID" value="NZ_CP021744.1"/>
</dbReference>
<feature type="domain" description="Helicase ATP-binding" evidence="12">
    <location>
        <begin position="344"/>
        <end position="508"/>
    </location>
</feature>
<keyword evidence="4" id="KW-0540">Nuclease</keyword>
<proteinExistence type="inferred from homology"/>
<keyword evidence="9" id="KW-0067">ATP-binding</keyword>
<evidence type="ECO:0000256" key="10">
    <source>
        <dbReference type="ARBA" id="ARBA00023125"/>
    </source>
</evidence>
<organism evidence="13 14">
    <name type="scientific">Streptomyces albireticuli</name>
    <dbReference type="NCBI Taxonomy" id="1940"/>
    <lineage>
        <taxon>Bacteria</taxon>
        <taxon>Bacillati</taxon>
        <taxon>Actinomycetota</taxon>
        <taxon>Actinomycetes</taxon>
        <taxon>Kitasatosporales</taxon>
        <taxon>Streptomycetaceae</taxon>
        <taxon>Streptomyces</taxon>
    </lineage>
</organism>